<dbReference type="CDD" id="cd06170">
    <property type="entry name" value="LuxR_C_like"/>
    <property type="match status" value="1"/>
</dbReference>
<feature type="modified residue" description="4-aspartylphosphate" evidence="3">
    <location>
        <position position="60"/>
    </location>
</feature>
<dbReference type="EMBL" id="BAAAQK010000028">
    <property type="protein sequence ID" value="GAA1878605.1"/>
    <property type="molecule type" value="Genomic_DNA"/>
</dbReference>
<dbReference type="InterPro" id="IPR011006">
    <property type="entry name" value="CheY-like_superfamily"/>
</dbReference>
<evidence type="ECO:0000259" key="4">
    <source>
        <dbReference type="PROSITE" id="PS50043"/>
    </source>
</evidence>
<reference evidence="6 7" key="1">
    <citation type="journal article" date="2019" name="Int. J. Syst. Evol. Microbiol.">
        <title>The Global Catalogue of Microorganisms (GCM) 10K type strain sequencing project: providing services to taxonomists for standard genome sequencing and annotation.</title>
        <authorList>
            <consortium name="The Broad Institute Genomics Platform"/>
            <consortium name="The Broad Institute Genome Sequencing Center for Infectious Disease"/>
            <person name="Wu L."/>
            <person name="Ma J."/>
        </authorList>
    </citation>
    <scope>NUCLEOTIDE SEQUENCE [LARGE SCALE GENOMIC DNA]</scope>
    <source>
        <strain evidence="6 7">JCM 16009</strain>
    </source>
</reference>
<organism evidence="6 7">
    <name type="scientific">Pseudonocardia ailaonensis</name>
    <dbReference type="NCBI Taxonomy" id="367279"/>
    <lineage>
        <taxon>Bacteria</taxon>
        <taxon>Bacillati</taxon>
        <taxon>Actinomycetota</taxon>
        <taxon>Actinomycetes</taxon>
        <taxon>Pseudonocardiales</taxon>
        <taxon>Pseudonocardiaceae</taxon>
        <taxon>Pseudonocardia</taxon>
    </lineage>
</organism>
<dbReference type="InterPro" id="IPR039420">
    <property type="entry name" value="WalR-like"/>
</dbReference>
<dbReference type="InterPro" id="IPR016032">
    <property type="entry name" value="Sig_transdc_resp-reg_C-effctor"/>
</dbReference>
<comment type="caution">
    <text evidence="6">The sequence shown here is derived from an EMBL/GenBank/DDBJ whole genome shotgun (WGS) entry which is preliminary data.</text>
</comment>
<dbReference type="InterPro" id="IPR001789">
    <property type="entry name" value="Sig_transdc_resp-reg_receiver"/>
</dbReference>
<dbReference type="Pfam" id="PF00072">
    <property type="entry name" value="Response_reg"/>
    <property type="match status" value="1"/>
</dbReference>
<keyword evidence="2" id="KW-0238">DNA-binding</keyword>
<dbReference type="Proteomes" id="UP001500449">
    <property type="component" value="Unassembled WGS sequence"/>
</dbReference>
<dbReference type="Pfam" id="PF00196">
    <property type="entry name" value="GerE"/>
    <property type="match status" value="1"/>
</dbReference>
<evidence type="ECO:0000256" key="2">
    <source>
        <dbReference type="ARBA" id="ARBA00023125"/>
    </source>
</evidence>
<accession>A0ABN2NNW0</accession>
<gene>
    <name evidence="6" type="ORF">GCM10009836_69980</name>
</gene>
<evidence type="ECO:0000259" key="5">
    <source>
        <dbReference type="PROSITE" id="PS50110"/>
    </source>
</evidence>
<proteinExistence type="predicted"/>
<evidence type="ECO:0000256" key="1">
    <source>
        <dbReference type="ARBA" id="ARBA00022553"/>
    </source>
</evidence>
<dbReference type="PANTHER" id="PTHR43214">
    <property type="entry name" value="TWO-COMPONENT RESPONSE REGULATOR"/>
    <property type="match status" value="1"/>
</dbReference>
<name>A0ABN2NNW0_9PSEU</name>
<evidence type="ECO:0000313" key="7">
    <source>
        <dbReference type="Proteomes" id="UP001500449"/>
    </source>
</evidence>
<feature type="domain" description="Response regulatory" evidence="5">
    <location>
        <begin position="7"/>
        <end position="125"/>
    </location>
</feature>
<sequence length="223" mass="23232">MSEGPHTVVIVDDHALFAQGLALLLESRAGDSFRVAGSATAGEEAVALVGKNRADIAVVDLALPPLGGVETIRRIRAAYPATKILALSGTEDLELAAAALRAGADGYLGKSADPEVLVAPLLSLMAGVRVVRGELLDALLTAANRPARTADGLVDRLSPRDVELWLLLAKGLETSEISKPLLVSERTAKRMIASLLHRLGVGNRIEAAALAGRCGLLDENPLT</sequence>
<dbReference type="SMART" id="SM00421">
    <property type="entry name" value="HTH_LUXR"/>
    <property type="match status" value="1"/>
</dbReference>
<feature type="domain" description="HTH luxR-type" evidence="4">
    <location>
        <begin position="150"/>
        <end position="215"/>
    </location>
</feature>
<dbReference type="SUPFAM" id="SSF52172">
    <property type="entry name" value="CheY-like"/>
    <property type="match status" value="1"/>
</dbReference>
<evidence type="ECO:0000256" key="3">
    <source>
        <dbReference type="PROSITE-ProRule" id="PRU00169"/>
    </source>
</evidence>
<evidence type="ECO:0000313" key="6">
    <source>
        <dbReference type="EMBL" id="GAA1878605.1"/>
    </source>
</evidence>
<dbReference type="CDD" id="cd17535">
    <property type="entry name" value="REC_NarL-like"/>
    <property type="match status" value="1"/>
</dbReference>
<dbReference type="PROSITE" id="PS50043">
    <property type="entry name" value="HTH_LUXR_2"/>
    <property type="match status" value="1"/>
</dbReference>
<dbReference type="PRINTS" id="PR00038">
    <property type="entry name" value="HTHLUXR"/>
</dbReference>
<dbReference type="PANTHER" id="PTHR43214:SF43">
    <property type="entry name" value="TWO-COMPONENT RESPONSE REGULATOR"/>
    <property type="match status" value="1"/>
</dbReference>
<dbReference type="Gene3D" id="3.40.50.2300">
    <property type="match status" value="1"/>
</dbReference>
<dbReference type="SMART" id="SM00448">
    <property type="entry name" value="REC"/>
    <property type="match status" value="1"/>
</dbReference>
<dbReference type="SUPFAM" id="SSF46894">
    <property type="entry name" value="C-terminal effector domain of the bipartite response regulators"/>
    <property type="match status" value="1"/>
</dbReference>
<keyword evidence="7" id="KW-1185">Reference proteome</keyword>
<dbReference type="InterPro" id="IPR058245">
    <property type="entry name" value="NreC/VraR/RcsB-like_REC"/>
</dbReference>
<dbReference type="PROSITE" id="PS50110">
    <property type="entry name" value="RESPONSE_REGULATORY"/>
    <property type="match status" value="1"/>
</dbReference>
<keyword evidence="1 3" id="KW-0597">Phosphoprotein</keyword>
<protein>
    <submittedName>
        <fullName evidence="6">Response regulator transcription factor</fullName>
    </submittedName>
</protein>
<dbReference type="InterPro" id="IPR000792">
    <property type="entry name" value="Tscrpt_reg_LuxR_C"/>
</dbReference>